<comment type="caution">
    <text evidence="3">The sequence shown here is derived from an EMBL/GenBank/DDBJ whole genome shotgun (WGS) entry which is preliminary data.</text>
</comment>
<evidence type="ECO:0000256" key="1">
    <source>
        <dbReference type="SAM" id="MobiDB-lite"/>
    </source>
</evidence>
<dbReference type="Proteomes" id="UP001595846">
    <property type="component" value="Unassembled WGS sequence"/>
</dbReference>
<feature type="compositionally biased region" description="Basic and acidic residues" evidence="1">
    <location>
        <begin position="21"/>
        <end position="37"/>
    </location>
</feature>
<feature type="domain" description="MoaB/Mog" evidence="2">
    <location>
        <begin position="58"/>
        <end position="187"/>
    </location>
</feature>
<dbReference type="GeneID" id="73901369"/>
<protein>
    <submittedName>
        <fullName evidence="3">Molybdenum cofactor biosynthesis protein B</fullName>
    </submittedName>
</protein>
<feature type="compositionally biased region" description="Acidic residues" evidence="1">
    <location>
        <begin position="1"/>
        <end position="20"/>
    </location>
</feature>
<keyword evidence="4" id="KW-1185">Reference proteome</keyword>
<dbReference type="InterPro" id="IPR012245">
    <property type="entry name" value="MoaB"/>
</dbReference>
<reference evidence="3 4" key="1">
    <citation type="journal article" date="2019" name="Int. J. Syst. Evol. Microbiol.">
        <title>The Global Catalogue of Microorganisms (GCM) 10K type strain sequencing project: providing services to taxonomists for standard genome sequencing and annotation.</title>
        <authorList>
            <consortium name="The Broad Institute Genomics Platform"/>
            <consortium name="The Broad Institute Genome Sequencing Center for Infectious Disease"/>
            <person name="Wu L."/>
            <person name="Ma J."/>
        </authorList>
    </citation>
    <scope>NUCLEOTIDE SEQUENCE [LARGE SCALE GENOMIC DNA]</scope>
    <source>
        <strain evidence="3 4">IBRC-M 10256</strain>
    </source>
</reference>
<gene>
    <name evidence="3" type="ORF">ACFOUR_00075</name>
</gene>
<feature type="region of interest" description="Disordered" evidence="1">
    <location>
        <begin position="1"/>
        <end position="37"/>
    </location>
</feature>
<dbReference type="RefSeq" id="WP_256532292.1">
    <property type="nucleotide sequence ID" value="NZ_CP101824.1"/>
</dbReference>
<evidence type="ECO:0000259" key="2">
    <source>
        <dbReference type="Pfam" id="PF00994"/>
    </source>
</evidence>
<dbReference type="Pfam" id="PF00994">
    <property type="entry name" value="MoCF_biosynth"/>
    <property type="match status" value="1"/>
</dbReference>
<accession>A0ABD5NIB1</accession>
<name>A0ABD5NIB1_9EURY</name>
<evidence type="ECO:0000313" key="4">
    <source>
        <dbReference type="Proteomes" id="UP001595846"/>
    </source>
</evidence>
<dbReference type="PANTHER" id="PTHR43232:SF2">
    <property type="entry name" value="MOLYBDENUM COFACTOR BIOSYNTHESIS PROTEIN B"/>
    <property type="match status" value="1"/>
</dbReference>
<dbReference type="EMBL" id="JBHSAQ010000001">
    <property type="protein sequence ID" value="MFC3956767.1"/>
    <property type="molecule type" value="Genomic_DNA"/>
</dbReference>
<dbReference type="AlphaFoldDB" id="A0ABD5NIB1"/>
<dbReference type="SUPFAM" id="SSF53218">
    <property type="entry name" value="Molybdenum cofactor biosynthesis proteins"/>
    <property type="match status" value="1"/>
</dbReference>
<proteinExistence type="predicted"/>
<evidence type="ECO:0000313" key="3">
    <source>
        <dbReference type="EMBL" id="MFC3956767.1"/>
    </source>
</evidence>
<dbReference type="PANTHER" id="PTHR43232">
    <property type="entry name" value="MOLYBDENUM COFACTOR BIOSYNTHESIS PROTEIN B"/>
    <property type="match status" value="1"/>
</dbReference>
<organism evidence="3 4">
    <name type="scientific">Halovivax cerinus</name>
    <dbReference type="NCBI Taxonomy" id="1487865"/>
    <lineage>
        <taxon>Archaea</taxon>
        <taxon>Methanobacteriati</taxon>
        <taxon>Methanobacteriota</taxon>
        <taxon>Stenosarchaea group</taxon>
        <taxon>Halobacteria</taxon>
        <taxon>Halobacteriales</taxon>
        <taxon>Natrialbaceae</taxon>
        <taxon>Halovivax</taxon>
    </lineage>
</organism>
<sequence>MDGDETDELAADTEAEDVLADAERDASGVNRREGHADDGRSIGIGVVSIVEGDSADADAPEATLVETVNATGNEIIIRERIAGDFDTVQATVSRLADRDDVDAVFAVGGVGIGPDDATVRAVRQLLDTEMVAFETLVTTRAAAEIGEAVLTIRPLAGVIDCVPVFCVPADAELVDLVLTDVICPQLARVVDLARPSDSTEAEPEANT</sequence>
<dbReference type="InterPro" id="IPR036425">
    <property type="entry name" value="MoaB/Mog-like_dom_sf"/>
</dbReference>
<dbReference type="Gene3D" id="3.40.980.10">
    <property type="entry name" value="MoaB/Mog-like domain"/>
    <property type="match status" value="1"/>
</dbReference>
<dbReference type="InterPro" id="IPR001453">
    <property type="entry name" value="MoaB/Mog_dom"/>
</dbReference>